<evidence type="ECO:0000256" key="1">
    <source>
        <dbReference type="SAM" id="SignalP"/>
    </source>
</evidence>
<proteinExistence type="predicted"/>
<dbReference type="Pfam" id="PF17148">
    <property type="entry name" value="DUF5117"/>
    <property type="match status" value="1"/>
</dbReference>
<evidence type="ECO:0008006" key="7">
    <source>
        <dbReference type="Google" id="ProtNLM"/>
    </source>
</evidence>
<evidence type="ECO:0000313" key="6">
    <source>
        <dbReference type="Proteomes" id="UP000002215"/>
    </source>
</evidence>
<organism evidence="5 6">
    <name type="scientific">Chitinophaga pinensis (strain ATCC 43595 / DSM 2588 / LMG 13176 / NBRC 15968 / NCIMB 11800 / UQM 2034)</name>
    <dbReference type="NCBI Taxonomy" id="485918"/>
    <lineage>
        <taxon>Bacteria</taxon>
        <taxon>Pseudomonadati</taxon>
        <taxon>Bacteroidota</taxon>
        <taxon>Chitinophagia</taxon>
        <taxon>Chitinophagales</taxon>
        <taxon>Chitinophagaceae</taxon>
        <taxon>Chitinophaga</taxon>
    </lineage>
</organism>
<reference evidence="5 6" key="2">
    <citation type="journal article" date="2010" name="Stand. Genomic Sci.">
        <title>Complete genome sequence of Chitinophaga pinensis type strain (UQM 2034).</title>
        <authorList>
            <person name="Glavina Del Rio T."/>
            <person name="Abt B."/>
            <person name="Spring S."/>
            <person name="Lapidus A."/>
            <person name="Nolan M."/>
            <person name="Tice H."/>
            <person name="Copeland A."/>
            <person name="Cheng J.F."/>
            <person name="Chen F."/>
            <person name="Bruce D."/>
            <person name="Goodwin L."/>
            <person name="Pitluck S."/>
            <person name="Ivanova N."/>
            <person name="Mavromatis K."/>
            <person name="Mikhailova N."/>
            <person name="Pati A."/>
            <person name="Chen A."/>
            <person name="Palaniappan K."/>
            <person name="Land M."/>
            <person name="Hauser L."/>
            <person name="Chang Y.J."/>
            <person name="Jeffries C.D."/>
            <person name="Chain P."/>
            <person name="Saunders E."/>
            <person name="Detter J.C."/>
            <person name="Brettin T."/>
            <person name="Rohde M."/>
            <person name="Goker M."/>
            <person name="Bristow J."/>
            <person name="Eisen J.A."/>
            <person name="Markowitz V."/>
            <person name="Hugenholtz P."/>
            <person name="Kyrpides N.C."/>
            <person name="Klenk H.P."/>
            <person name="Lucas S."/>
        </authorList>
    </citation>
    <scope>NUCLEOTIDE SEQUENCE [LARGE SCALE GENOMIC DNA]</scope>
    <source>
        <strain evidence="6">ATCC 43595 / DSM 2588 / LMG 13176 / NBRC 15968 / NCIMB 11800 / UQM 2034</strain>
    </source>
</reference>
<evidence type="ECO:0000259" key="2">
    <source>
        <dbReference type="Pfam" id="PF16313"/>
    </source>
</evidence>
<sequence length="846" mass="94961">MKSATTHVLLGALCALTAALPANAQKHKKGKDTATPNKDSVAAALAKVAFPAKQETLKPYRDVIPANAITSSGLFKVHKSADKYYFEIPDSLLGRDLLVVSRISKGSSEYRPMILPTYAGDQIGEKVIRFEKSTGNKIFLQTISYRERAADSSSNGLYRSLMNNSLQPIQAAFAVKAVNDSSKSSVIDVTDYLNNDNSVFFFDAGIKALGGLNMMAADRSYIGDVHAYPMNIEIKSVRTYTGRPMPVTNEVKTYSFELNSSIVLLPSIPMKSRFFDPRVGFFADEYIDFDDNPQGIKSESLIWKWRLEPRKEDLEKYKRGELVTPEKPIIIYIDPLTPKKWVPYLIAGVNDWQSAFEAAGFKEAIIAKEAPADDSTWSIEDARHSVLVYKPSSMANAMGPSIKDPRTGEILETHINWYHNVMDMLYKWYFIQAGAIDKRAQAPQLPDSLMGELIRFVSSHEVGHTLGLRHNWGASSTVPVDSLRSKRWVEGNGHTPSIMDYARFNYVAQPEDNIGPKGIFPRIGAYDKWAIEWAYRVLPAIKTPEEETPLLNKLVIEKLASGKQYFFGIERVPWEAATQYDPRNQREDLGDDAMKAGAYGIANLKRIEKHLMDWTRQPNEDYSKAGEMYNELVKQFDLYMGHAAANIGGILTTPKTVEQAGPVYEFPAKSKQQRAMTFLQEQLFTTPMWLNDTQLAGLTKTSFAVVTNVQKKVLFQLLSPDVLDRLSLQENIEGANAYTAMQFLRELKQGIFSELAAHKTIDTYRRGLQRVYVERLLMMMISGPSNPLMPSPSLSKDGDALPLIKAHAKALAEHIKASIPLTTDEMTRSHLQDLYDRLDNGLHPRK</sequence>
<feature type="domain" description="DUF5118" evidence="4">
    <location>
        <begin position="58"/>
        <end position="106"/>
    </location>
</feature>
<dbReference type="InterPro" id="IPR032534">
    <property type="entry name" value="EcxA_zinc-bd"/>
</dbReference>
<reference evidence="6" key="1">
    <citation type="submission" date="2009-08" db="EMBL/GenBank/DDBJ databases">
        <title>The complete genome of Chitinophaga pinensis DSM 2588.</title>
        <authorList>
            <consortium name="US DOE Joint Genome Institute (JGI-PGF)"/>
            <person name="Lucas S."/>
            <person name="Copeland A."/>
            <person name="Lapidus A."/>
            <person name="Glavina del Rio T."/>
            <person name="Dalin E."/>
            <person name="Tice H."/>
            <person name="Bruce D."/>
            <person name="Goodwin L."/>
            <person name="Pitluck S."/>
            <person name="Kyrpides N."/>
            <person name="Mavromatis K."/>
            <person name="Ivanova N."/>
            <person name="Mikhailova N."/>
            <person name="Sims D."/>
            <person name="Meinche L."/>
            <person name="Brettin T."/>
            <person name="Detter J.C."/>
            <person name="Han C."/>
            <person name="Larimer F."/>
            <person name="Land M."/>
            <person name="Hauser L."/>
            <person name="Markowitz V."/>
            <person name="Cheng J.-F."/>
            <person name="Hugenholtz P."/>
            <person name="Woyke T."/>
            <person name="Wu D."/>
            <person name="Spring S."/>
            <person name="Klenk H.-P."/>
            <person name="Eisen J.A."/>
        </authorList>
    </citation>
    <scope>NUCLEOTIDE SEQUENCE [LARGE SCALE GENOMIC DNA]</scope>
    <source>
        <strain evidence="6">ATCC 43595 / DSM 2588 / LMG 13176 / NBRC 15968 / NCIMB 11800 / UQM 2034</strain>
    </source>
</reference>
<dbReference type="AlphaFoldDB" id="A0A979G8B7"/>
<gene>
    <name evidence="5" type="ordered locus">Cpin_5115</name>
</gene>
<dbReference type="EMBL" id="CP001699">
    <property type="protein sequence ID" value="ACU62547.1"/>
    <property type="molecule type" value="Genomic_DNA"/>
</dbReference>
<dbReference type="PANTHER" id="PTHR38478:SF1">
    <property type="entry name" value="ZINC DEPENDENT METALLOPROTEASE DOMAIN LIPOPROTEIN"/>
    <property type="match status" value="1"/>
</dbReference>
<dbReference type="Pfam" id="PF16313">
    <property type="entry name" value="DUF4953"/>
    <property type="match status" value="1"/>
</dbReference>
<evidence type="ECO:0000313" key="5">
    <source>
        <dbReference type="EMBL" id="ACU62547.1"/>
    </source>
</evidence>
<dbReference type="CDD" id="cd04276">
    <property type="entry name" value="ZnMc_MMP_like_2"/>
    <property type="match status" value="1"/>
</dbReference>
<accession>A0A979G8B7</accession>
<dbReference type="OrthoDB" id="9776599at2"/>
<dbReference type="SUPFAM" id="SSF55486">
    <property type="entry name" value="Metalloproteases ('zincins'), catalytic domain"/>
    <property type="match status" value="1"/>
</dbReference>
<protein>
    <recommendedName>
        <fullName evidence="7">Zinc-dependent metalloprotease</fullName>
    </recommendedName>
</protein>
<dbReference type="InterPro" id="IPR033413">
    <property type="entry name" value="DUF5117"/>
</dbReference>
<feature type="domain" description="EcxA zinc-binding" evidence="2">
    <location>
        <begin position="444"/>
        <end position="756"/>
    </location>
</feature>
<dbReference type="InterPro" id="IPR033428">
    <property type="entry name" value="DUF5118"/>
</dbReference>
<dbReference type="RefSeq" id="WP_012792715.1">
    <property type="nucleotide sequence ID" value="NC_013132.1"/>
</dbReference>
<keyword evidence="1" id="KW-0732">Signal</keyword>
<evidence type="ECO:0000259" key="4">
    <source>
        <dbReference type="Pfam" id="PF17162"/>
    </source>
</evidence>
<dbReference type="InterPro" id="IPR034032">
    <property type="entry name" value="Zn_MMP-like_bac"/>
</dbReference>
<feature type="domain" description="DUF5117" evidence="3">
    <location>
        <begin position="120"/>
        <end position="310"/>
    </location>
</feature>
<dbReference type="Pfam" id="PF17162">
    <property type="entry name" value="DUF5118"/>
    <property type="match status" value="1"/>
</dbReference>
<dbReference type="KEGG" id="cpi:Cpin_5115"/>
<feature type="chain" id="PRO_5037409525" description="Zinc-dependent metalloprotease" evidence="1">
    <location>
        <begin position="25"/>
        <end position="846"/>
    </location>
</feature>
<feature type="signal peptide" evidence="1">
    <location>
        <begin position="1"/>
        <end position="24"/>
    </location>
</feature>
<dbReference type="PANTHER" id="PTHR38478">
    <property type="entry name" value="PEPTIDASE M1A AND M12B"/>
    <property type="match status" value="1"/>
</dbReference>
<evidence type="ECO:0000259" key="3">
    <source>
        <dbReference type="Pfam" id="PF17148"/>
    </source>
</evidence>
<name>A0A979G8B7_CHIPD</name>
<dbReference type="Proteomes" id="UP000002215">
    <property type="component" value="Chromosome"/>
</dbReference>